<protein>
    <submittedName>
        <fullName evidence="3">Uncharacterized protein</fullName>
    </submittedName>
</protein>
<evidence type="ECO:0000313" key="3">
    <source>
        <dbReference type="EMBL" id="KAF2478590.1"/>
    </source>
</evidence>
<feature type="compositionally biased region" description="Acidic residues" evidence="1">
    <location>
        <begin position="138"/>
        <end position="147"/>
    </location>
</feature>
<keyword evidence="2" id="KW-1133">Transmembrane helix</keyword>
<keyword evidence="2" id="KW-0812">Transmembrane</keyword>
<dbReference type="AlphaFoldDB" id="A0A6A6PF66"/>
<evidence type="ECO:0000256" key="2">
    <source>
        <dbReference type="SAM" id="Phobius"/>
    </source>
</evidence>
<gene>
    <name evidence="3" type="ORF">BDY17DRAFT_328125</name>
</gene>
<feature type="transmembrane region" description="Helical" evidence="2">
    <location>
        <begin position="6"/>
        <end position="28"/>
    </location>
</feature>
<feature type="region of interest" description="Disordered" evidence="1">
    <location>
        <begin position="130"/>
        <end position="153"/>
    </location>
</feature>
<organism evidence="3 4">
    <name type="scientific">Neohortaea acidophila</name>
    <dbReference type="NCBI Taxonomy" id="245834"/>
    <lineage>
        <taxon>Eukaryota</taxon>
        <taxon>Fungi</taxon>
        <taxon>Dikarya</taxon>
        <taxon>Ascomycota</taxon>
        <taxon>Pezizomycotina</taxon>
        <taxon>Dothideomycetes</taxon>
        <taxon>Dothideomycetidae</taxon>
        <taxon>Mycosphaerellales</taxon>
        <taxon>Teratosphaeriaceae</taxon>
        <taxon>Neohortaea</taxon>
    </lineage>
</organism>
<name>A0A6A6PF66_9PEZI</name>
<evidence type="ECO:0000313" key="4">
    <source>
        <dbReference type="Proteomes" id="UP000799767"/>
    </source>
</evidence>
<reference evidence="3" key="1">
    <citation type="journal article" date="2020" name="Stud. Mycol.">
        <title>101 Dothideomycetes genomes: a test case for predicting lifestyles and emergence of pathogens.</title>
        <authorList>
            <person name="Haridas S."/>
            <person name="Albert R."/>
            <person name="Binder M."/>
            <person name="Bloem J."/>
            <person name="Labutti K."/>
            <person name="Salamov A."/>
            <person name="Andreopoulos B."/>
            <person name="Baker S."/>
            <person name="Barry K."/>
            <person name="Bills G."/>
            <person name="Bluhm B."/>
            <person name="Cannon C."/>
            <person name="Castanera R."/>
            <person name="Culley D."/>
            <person name="Daum C."/>
            <person name="Ezra D."/>
            <person name="Gonzalez J."/>
            <person name="Henrissat B."/>
            <person name="Kuo A."/>
            <person name="Liang C."/>
            <person name="Lipzen A."/>
            <person name="Lutzoni F."/>
            <person name="Magnuson J."/>
            <person name="Mondo S."/>
            <person name="Nolan M."/>
            <person name="Ohm R."/>
            <person name="Pangilinan J."/>
            <person name="Park H.-J."/>
            <person name="Ramirez L."/>
            <person name="Alfaro M."/>
            <person name="Sun H."/>
            <person name="Tritt A."/>
            <person name="Yoshinaga Y."/>
            <person name="Zwiers L.-H."/>
            <person name="Turgeon B."/>
            <person name="Goodwin S."/>
            <person name="Spatafora J."/>
            <person name="Crous P."/>
            <person name="Grigoriev I."/>
        </authorList>
    </citation>
    <scope>NUCLEOTIDE SEQUENCE</scope>
    <source>
        <strain evidence="3">CBS 113389</strain>
    </source>
</reference>
<accession>A0A6A6PF66</accession>
<keyword evidence="2" id="KW-0472">Membrane</keyword>
<keyword evidence="4" id="KW-1185">Reference proteome</keyword>
<dbReference type="Proteomes" id="UP000799767">
    <property type="component" value="Unassembled WGS sequence"/>
</dbReference>
<dbReference type="OrthoDB" id="5427070at2759"/>
<sequence length="153" mass="17416">MPGLDVLKLLFIPAAIAALICLLLAYVIMPLYRNHYARYSQYLPLDTLSSRTSSLRSRVASTLGRYLLPSHMRWRSELGDHRGSLDDLYFGEEEGESMVGFDVNRRERSVRGGRVVSAVEIDSQRRLSRDLEGGFMDSGDDEEEDSANDDRRR</sequence>
<dbReference type="RefSeq" id="XP_033585160.1">
    <property type="nucleotide sequence ID" value="XM_033737797.1"/>
</dbReference>
<dbReference type="GeneID" id="54478799"/>
<evidence type="ECO:0000256" key="1">
    <source>
        <dbReference type="SAM" id="MobiDB-lite"/>
    </source>
</evidence>
<proteinExistence type="predicted"/>
<dbReference type="EMBL" id="MU001643">
    <property type="protein sequence ID" value="KAF2478590.1"/>
    <property type="molecule type" value="Genomic_DNA"/>
</dbReference>